<dbReference type="EMBL" id="JANPWB010000007">
    <property type="protein sequence ID" value="KAJ1170008.1"/>
    <property type="molecule type" value="Genomic_DNA"/>
</dbReference>
<sequence length="72" mass="8048">MASQGQRRPTSRGKIDATTVVRPRIPRTASRNDALPENKPENPRTDPGTSGNPMTHRKRLSARRTTMHDFPA</sequence>
<reference evidence="2" key="1">
    <citation type="journal article" date="2022" name="bioRxiv">
        <title>Sequencing and chromosome-scale assembly of the giantPleurodeles waltlgenome.</title>
        <authorList>
            <person name="Brown T."/>
            <person name="Elewa A."/>
            <person name="Iarovenko S."/>
            <person name="Subramanian E."/>
            <person name="Araus A.J."/>
            <person name="Petzold A."/>
            <person name="Susuki M."/>
            <person name="Suzuki K.-i.T."/>
            <person name="Hayashi T."/>
            <person name="Toyoda A."/>
            <person name="Oliveira C."/>
            <person name="Osipova E."/>
            <person name="Leigh N.D."/>
            <person name="Simon A."/>
            <person name="Yun M.H."/>
        </authorList>
    </citation>
    <scope>NUCLEOTIDE SEQUENCE</scope>
    <source>
        <strain evidence="2">20211129_DDA</strain>
        <tissue evidence="2">Liver</tissue>
    </source>
</reference>
<dbReference type="AlphaFoldDB" id="A0AAV7T0R5"/>
<gene>
    <name evidence="2" type="ORF">NDU88_001889</name>
</gene>
<evidence type="ECO:0000313" key="3">
    <source>
        <dbReference type="Proteomes" id="UP001066276"/>
    </source>
</evidence>
<proteinExistence type="predicted"/>
<keyword evidence="3" id="KW-1185">Reference proteome</keyword>
<name>A0AAV7T0R5_PLEWA</name>
<evidence type="ECO:0000256" key="1">
    <source>
        <dbReference type="SAM" id="MobiDB-lite"/>
    </source>
</evidence>
<feature type="compositionally biased region" description="Basic and acidic residues" evidence="1">
    <location>
        <begin position="34"/>
        <end position="44"/>
    </location>
</feature>
<organism evidence="2 3">
    <name type="scientific">Pleurodeles waltl</name>
    <name type="common">Iberian ribbed newt</name>
    <dbReference type="NCBI Taxonomy" id="8319"/>
    <lineage>
        <taxon>Eukaryota</taxon>
        <taxon>Metazoa</taxon>
        <taxon>Chordata</taxon>
        <taxon>Craniata</taxon>
        <taxon>Vertebrata</taxon>
        <taxon>Euteleostomi</taxon>
        <taxon>Amphibia</taxon>
        <taxon>Batrachia</taxon>
        <taxon>Caudata</taxon>
        <taxon>Salamandroidea</taxon>
        <taxon>Salamandridae</taxon>
        <taxon>Pleurodelinae</taxon>
        <taxon>Pleurodeles</taxon>
    </lineage>
</organism>
<evidence type="ECO:0000313" key="2">
    <source>
        <dbReference type="EMBL" id="KAJ1170008.1"/>
    </source>
</evidence>
<dbReference type="Proteomes" id="UP001066276">
    <property type="component" value="Chromosome 4_1"/>
</dbReference>
<comment type="caution">
    <text evidence="2">The sequence shown here is derived from an EMBL/GenBank/DDBJ whole genome shotgun (WGS) entry which is preliminary data.</text>
</comment>
<feature type="region of interest" description="Disordered" evidence="1">
    <location>
        <begin position="1"/>
        <end position="72"/>
    </location>
</feature>
<accession>A0AAV7T0R5</accession>
<protein>
    <submittedName>
        <fullName evidence="2">Uncharacterized protein</fullName>
    </submittedName>
</protein>